<name>A0A5B7CGB1_PORTR</name>
<comment type="caution">
    <text evidence="2">The sequence shown here is derived from an EMBL/GenBank/DDBJ whole genome shotgun (WGS) entry which is preliminary data.</text>
</comment>
<feature type="region of interest" description="Disordered" evidence="1">
    <location>
        <begin position="8"/>
        <end position="94"/>
    </location>
</feature>
<accession>A0A5B7CGB1</accession>
<gene>
    <name evidence="2" type="ORF">E2C01_001084</name>
</gene>
<protein>
    <submittedName>
        <fullName evidence="2">Uncharacterized protein</fullName>
    </submittedName>
</protein>
<proteinExistence type="predicted"/>
<evidence type="ECO:0000313" key="3">
    <source>
        <dbReference type="Proteomes" id="UP000324222"/>
    </source>
</evidence>
<dbReference type="Proteomes" id="UP000324222">
    <property type="component" value="Unassembled WGS sequence"/>
</dbReference>
<dbReference type="AlphaFoldDB" id="A0A5B7CGB1"/>
<sequence length="94" mass="10270">MFLRVCERLSQQHLPGSPPLPPSLPTRPWTIDPPYTDPVPPRKPSASAGRCGGRGGGSAGLPRTEKKYYGESSLRAPEPRPRPPLCHGERCVMQ</sequence>
<reference evidence="2 3" key="1">
    <citation type="submission" date="2019-05" db="EMBL/GenBank/DDBJ databases">
        <title>Another draft genome of Portunus trituberculatus and its Hox gene families provides insights of decapod evolution.</title>
        <authorList>
            <person name="Jeong J.-H."/>
            <person name="Song I."/>
            <person name="Kim S."/>
            <person name="Choi T."/>
            <person name="Kim D."/>
            <person name="Ryu S."/>
            <person name="Kim W."/>
        </authorList>
    </citation>
    <scope>NUCLEOTIDE SEQUENCE [LARGE SCALE GENOMIC DNA]</scope>
    <source>
        <tissue evidence="2">Muscle</tissue>
    </source>
</reference>
<evidence type="ECO:0000256" key="1">
    <source>
        <dbReference type="SAM" id="MobiDB-lite"/>
    </source>
</evidence>
<keyword evidence="3" id="KW-1185">Reference proteome</keyword>
<feature type="compositionally biased region" description="Pro residues" evidence="1">
    <location>
        <begin position="16"/>
        <end position="25"/>
    </location>
</feature>
<dbReference type="EMBL" id="VSRR010000032">
    <property type="protein sequence ID" value="MPC08497.1"/>
    <property type="molecule type" value="Genomic_DNA"/>
</dbReference>
<organism evidence="2 3">
    <name type="scientific">Portunus trituberculatus</name>
    <name type="common">Swimming crab</name>
    <name type="synonym">Neptunus trituberculatus</name>
    <dbReference type="NCBI Taxonomy" id="210409"/>
    <lineage>
        <taxon>Eukaryota</taxon>
        <taxon>Metazoa</taxon>
        <taxon>Ecdysozoa</taxon>
        <taxon>Arthropoda</taxon>
        <taxon>Crustacea</taxon>
        <taxon>Multicrustacea</taxon>
        <taxon>Malacostraca</taxon>
        <taxon>Eumalacostraca</taxon>
        <taxon>Eucarida</taxon>
        <taxon>Decapoda</taxon>
        <taxon>Pleocyemata</taxon>
        <taxon>Brachyura</taxon>
        <taxon>Eubrachyura</taxon>
        <taxon>Portunoidea</taxon>
        <taxon>Portunidae</taxon>
        <taxon>Portuninae</taxon>
        <taxon>Portunus</taxon>
    </lineage>
</organism>
<feature type="compositionally biased region" description="Gly residues" evidence="1">
    <location>
        <begin position="50"/>
        <end position="59"/>
    </location>
</feature>
<feature type="compositionally biased region" description="Basic and acidic residues" evidence="1">
    <location>
        <begin position="77"/>
        <end position="94"/>
    </location>
</feature>
<evidence type="ECO:0000313" key="2">
    <source>
        <dbReference type="EMBL" id="MPC08497.1"/>
    </source>
</evidence>